<dbReference type="InterPro" id="IPR001841">
    <property type="entry name" value="Znf_RING"/>
</dbReference>
<organism evidence="6 7">
    <name type="scientific">Pristionchus fissidentatus</name>
    <dbReference type="NCBI Taxonomy" id="1538716"/>
    <lineage>
        <taxon>Eukaryota</taxon>
        <taxon>Metazoa</taxon>
        <taxon>Ecdysozoa</taxon>
        <taxon>Nematoda</taxon>
        <taxon>Chromadorea</taxon>
        <taxon>Rhabditida</taxon>
        <taxon>Rhabditina</taxon>
        <taxon>Diplogasteromorpha</taxon>
        <taxon>Diplogasteroidea</taxon>
        <taxon>Neodiplogasteridae</taxon>
        <taxon>Pristionchus</taxon>
    </lineage>
</organism>
<proteinExistence type="predicted"/>
<dbReference type="SUPFAM" id="SSF57850">
    <property type="entry name" value="RING/U-box"/>
    <property type="match status" value="1"/>
</dbReference>
<evidence type="ECO:0000256" key="3">
    <source>
        <dbReference type="ARBA" id="ARBA00022833"/>
    </source>
</evidence>
<evidence type="ECO:0000256" key="1">
    <source>
        <dbReference type="ARBA" id="ARBA00022723"/>
    </source>
</evidence>
<evidence type="ECO:0000256" key="4">
    <source>
        <dbReference type="PROSITE-ProRule" id="PRU00175"/>
    </source>
</evidence>
<dbReference type="GO" id="GO:0008270">
    <property type="term" value="F:zinc ion binding"/>
    <property type="evidence" value="ECO:0007669"/>
    <property type="project" value="UniProtKB-KW"/>
</dbReference>
<evidence type="ECO:0000313" key="7">
    <source>
        <dbReference type="Proteomes" id="UP001432322"/>
    </source>
</evidence>
<keyword evidence="2 4" id="KW-0863">Zinc-finger</keyword>
<evidence type="ECO:0000259" key="5">
    <source>
        <dbReference type="PROSITE" id="PS50089"/>
    </source>
</evidence>
<feature type="domain" description="RING-type" evidence="5">
    <location>
        <begin position="149"/>
        <end position="192"/>
    </location>
</feature>
<evidence type="ECO:0000256" key="2">
    <source>
        <dbReference type="ARBA" id="ARBA00022771"/>
    </source>
</evidence>
<dbReference type="EMBL" id="BTSY01000003">
    <property type="protein sequence ID" value="GMT20969.1"/>
    <property type="molecule type" value="Genomic_DNA"/>
</dbReference>
<accession>A0AAV5VRI3</accession>
<dbReference type="PROSITE" id="PS00518">
    <property type="entry name" value="ZF_RING_1"/>
    <property type="match status" value="1"/>
</dbReference>
<dbReference type="Proteomes" id="UP001432322">
    <property type="component" value="Unassembled WGS sequence"/>
</dbReference>
<evidence type="ECO:0000313" key="6">
    <source>
        <dbReference type="EMBL" id="GMT20969.1"/>
    </source>
</evidence>
<dbReference type="PANTHER" id="PTHR16450">
    <property type="entry name" value="RING FINGER PROTEIN 186"/>
    <property type="match status" value="1"/>
</dbReference>
<sequence length="394" mass="44586">MEVRRESGQPMVLQLKKPGCYKSCSEAFVAGAAPLCTDCCNWRILLSVTKTLAGFRGSREELAKLANRLPETGVYDSRRVEYIRRCAVCGKDGPERLAAFLHCGHTFCEDCMNRNTADLSVHRHINCGYRLAIRLREETSADGRPSRWCVICFDENPRTQRTLFLCGHSACTGCIRKSPPAKDGVVHCSMCRFEGPLVCLNEEMRPVVTCWDVMIVPSLQPPVLVTAQSMPLHTHNTRLQQARLIVSTLLENELTTRYVTFSEGLDYGLLRDFTVRIIVYFVSITLNNVVLGTTVIRTVLQATDDQLIGHESDVMIVEDMAELFLIRCETLSIHRKLLLSEKYHLETLKEEMLKLYNIKANLIALIQSEELVHLSPDLTRSLLIKSCHLLKSQE</sequence>
<keyword evidence="3" id="KW-0862">Zinc</keyword>
<name>A0AAV5VRI3_9BILA</name>
<dbReference type="PROSITE" id="PS50089">
    <property type="entry name" value="ZF_RING_2"/>
    <property type="match status" value="2"/>
</dbReference>
<dbReference type="SMART" id="SM00184">
    <property type="entry name" value="RING"/>
    <property type="match status" value="2"/>
</dbReference>
<dbReference type="AlphaFoldDB" id="A0AAV5VRI3"/>
<gene>
    <name evidence="6" type="ORF">PFISCL1PPCAC_12266</name>
</gene>
<keyword evidence="7" id="KW-1185">Reference proteome</keyword>
<feature type="domain" description="RING-type" evidence="5">
    <location>
        <begin position="86"/>
        <end position="127"/>
    </location>
</feature>
<keyword evidence="1" id="KW-0479">Metal-binding</keyword>
<dbReference type="InterPro" id="IPR017907">
    <property type="entry name" value="Znf_RING_CS"/>
</dbReference>
<dbReference type="PANTHER" id="PTHR16450:SF1">
    <property type="entry name" value="PROTEIN CBG12045"/>
    <property type="match status" value="1"/>
</dbReference>
<comment type="caution">
    <text evidence="6">The sequence shown here is derived from an EMBL/GenBank/DDBJ whole genome shotgun (WGS) entry which is preliminary data.</text>
</comment>
<dbReference type="InterPro" id="IPR013083">
    <property type="entry name" value="Znf_RING/FYVE/PHD"/>
</dbReference>
<reference evidence="6" key="1">
    <citation type="submission" date="2023-10" db="EMBL/GenBank/DDBJ databases">
        <title>Genome assembly of Pristionchus species.</title>
        <authorList>
            <person name="Yoshida K."/>
            <person name="Sommer R.J."/>
        </authorList>
    </citation>
    <scope>NUCLEOTIDE SEQUENCE</scope>
    <source>
        <strain evidence="6">RS5133</strain>
    </source>
</reference>
<dbReference type="Gene3D" id="3.30.40.10">
    <property type="entry name" value="Zinc/RING finger domain, C3HC4 (zinc finger)"/>
    <property type="match status" value="2"/>
</dbReference>
<protein>
    <recommendedName>
        <fullName evidence="5">RING-type domain-containing protein</fullName>
    </recommendedName>
</protein>